<evidence type="ECO:0000256" key="1">
    <source>
        <dbReference type="SAM" id="MobiDB-lite"/>
    </source>
</evidence>
<dbReference type="STRING" id="1095629.A0A0C9X5C5"/>
<evidence type="ECO:0000313" key="2">
    <source>
        <dbReference type="EMBL" id="KIK00517.1"/>
    </source>
</evidence>
<dbReference type="Gene3D" id="2.40.30.10">
    <property type="entry name" value="Translation factors"/>
    <property type="match status" value="1"/>
</dbReference>
<proteinExistence type="predicted"/>
<dbReference type="PANTHER" id="PTHR44830">
    <property type="entry name" value="ELONGATION FACTOR 1 ALPHA"/>
    <property type="match status" value="1"/>
</dbReference>
<dbReference type="SUPFAM" id="SSF50447">
    <property type="entry name" value="Translation proteins"/>
    <property type="match status" value="1"/>
</dbReference>
<dbReference type="EMBL" id="KN838547">
    <property type="protein sequence ID" value="KIK07375.1"/>
    <property type="molecule type" value="Genomic_DNA"/>
</dbReference>
<gene>
    <name evidence="2" type="ORF">K443DRAFT_100293</name>
    <name evidence="3" type="ORF">K443DRAFT_87148</name>
</gene>
<dbReference type="AlphaFoldDB" id="A0A0C9X5C5"/>
<protein>
    <submittedName>
        <fullName evidence="3">Uncharacterized protein</fullName>
    </submittedName>
</protein>
<feature type="compositionally biased region" description="Polar residues" evidence="1">
    <location>
        <begin position="1"/>
        <end position="11"/>
    </location>
</feature>
<reference evidence="3 4" key="1">
    <citation type="submission" date="2014-04" db="EMBL/GenBank/DDBJ databases">
        <authorList>
            <consortium name="DOE Joint Genome Institute"/>
            <person name="Kuo A."/>
            <person name="Kohler A."/>
            <person name="Nagy L.G."/>
            <person name="Floudas D."/>
            <person name="Copeland A."/>
            <person name="Barry K.W."/>
            <person name="Cichocki N."/>
            <person name="Veneault-Fourrey C."/>
            <person name="LaButti K."/>
            <person name="Lindquist E.A."/>
            <person name="Lipzen A."/>
            <person name="Lundell T."/>
            <person name="Morin E."/>
            <person name="Murat C."/>
            <person name="Sun H."/>
            <person name="Tunlid A."/>
            <person name="Henrissat B."/>
            <person name="Grigoriev I.V."/>
            <person name="Hibbett D.S."/>
            <person name="Martin F."/>
            <person name="Nordberg H.P."/>
            <person name="Cantor M.N."/>
            <person name="Hua S.X."/>
        </authorList>
    </citation>
    <scope>NUCLEOTIDE SEQUENCE [LARGE SCALE GENOMIC DNA]</scope>
    <source>
        <strain evidence="3 4">LaAM-08-1</strain>
    </source>
</reference>
<dbReference type="EMBL" id="KN838624">
    <property type="protein sequence ID" value="KIK00517.1"/>
    <property type="molecule type" value="Genomic_DNA"/>
</dbReference>
<reference evidence="3" key="3">
    <citation type="submission" date="2015-02" db="EMBL/GenBank/DDBJ databases">
        <title>Evolutionary Origins and Diversification of the Mycorrhizal Mutualists.</title>
        <authorList>
            <consortium name="DOE Joint Genome Institute"/>
            <consortium name="Mycorrhizal Genomics Consortium"/>
            <person name="Kohler A."/>
            <person name="Kuo A."/>
            <person name="Nagy L.G."/>
            <person name="Floudas D."/>
            <person name="Copeland A."/>
            <person name="Barry K.W."/>
            <person name="Cichocki N."/>
            <person name="Veneault-Fourrey C."/>
            <person name="LaButti K."/>
            <person name="Lindquist E.A."/>
            <person name="Lipzen A."/>
            <person name="Lundell T."/>
            <person name="Morin E."/>
            <person name="Murat C."/>
            <person name="Riley R."/>
            <person name="Ohm R."/>
            <person name="Sun H."/>
            <person name="Tunlid A."/>
            <person name="Henrissat B."/>
            <person name="Grigoriev I.V."/>
            <person name="Hibbett D.S."/>
            <person name="Martin F."/>
        </authorList>
    </citation>
    <scope>NUCLEOTIDE SEQUENCE</scope>
    <source>
        <strain evidence="3 4">LaAM-08-1</strain>
    </source>
</reference>
<feature type="region of interest" description="Disordered" evidence="1">
    <location>
        <begin position="1"/>
        <end position="33"/>
    </location>
</feature>
<dbReference type="OrthoDB" id="3118383at2759"/>
<dbReference type="PANTHER" id="PTHR44830:SF1">
    <property type="entry name" value="TR-TYPE G DOMAIN-CONTAINING PROTEIN"/>
    <property type="match status" value="1"/>
</dbReference>
<dbReference type="Proteomes" id="UP000054477">
    <property type="component" value="Unassembled WGS sequence"/>
</dbReference>
<accession>A0A0C9X5C5</accession>
<keyword evidence="4" id="KW-1185">Reference proteome</keyword>
<dbReference type="HOGENOM" id="CLU_198669_0_0_1"/>
<sequence>SLSPLNVTTEVKSIEKRHKQLEKHNPGDNVSFDAKDVSVKDICRESVASDSKNDPAKEAASFNAQVILNHTSQIGASYAPPVLD</sequence>
<organism evidence="3 4">
    <name type="scientific">Laccaria amethystina LaAM-08-1</name>
    <dbReference type="NCBI Taxonomy" id="1095629"/>
    <lineage>
        <taxon>Eukaryota</taxon>
        <taxon>Fungi</taxon>
        <taxon>Dikarya</taxon>
        <taxon>Basidiomycota</taxon>
        <taxon>Agaricomycotina</taxon>
        <taxon>Agaricomycetes</taxon>
        <taxon>Agaricomycetidae</taxon>
        <taxon>Agaricales</taxon>
        <taxon>Agaricineae</taxon>
        <taxon>Hydnangiaceae</taxon>
        <taxon>Laccaria</taxon>
    </lineage>
</organism>
<dbReference type="InterPro" id="IPR009000">
    <property type="entry name" value="Transl_B-barrel_sf"/>
</dbReference>
<evidence type="ECO:0000313" key="3">
    <source>
        <dbReference type="EMBL" id="KIK07375.1"/>
    </source>
</evidence>
<reference evidence="4" key="2">
    <citation type="submission" date="2015-01" db="EMBL/GenBank/DDBJ databases">
        <title>Evolutionary Origins and Diversification of the Mycorrhizal Mutualists.</title>
        <authorList>
            <consortium name="DOE Joint Genome Institute"/>
            <consortium name="Mycorrhizal Genomics Consortium"/>
            <person name="Kohler A."/>
            <person name="Kuo A."/>
            <person name="Nagy L.G."/>
            <person name="Floudas D."/>
            <person name="Copeland A."/>
            <person name="Barry K.W."/>
            <person name="Cichocki N."/>
            <person name="Veneault-Fourrey C."/>
            <person name="LaButti K."/>
            <person name="Lindquist E.A."/>
            <person name="Lipzen A."/>
            <person name="Lundell T."/>
            <person name="Morin E."/>
            <person name="Murat C."/>
            <person name="Riley R."/>
            <person name="Ohm R."/>
            <person name="Sun H."/>
            <person name="Tunlid A."/>
            <person name="Henrissat B."/>
            <person name="Grigoriev I.V."/>
            <person name="Hibbett D.S."/>
            <person name="Martin F."/>
        </authorList>
    </citation>
    <scope>NUCLEOTIDE SEQUENCE [LARGE SCALE GENOMIC DNA]</scope>
    <source>
        <strain evidence="2 4">LaAM-08-1</strain>
    </source>
</reference>
<feature type="non-terminal residue" evidence="3">
    <location>
        <position position="1"/>
    </location>
</feature>
<evidence type="ECO:0000313" key="4">
    <source>
        <dbReference type="Proteomes" id="UP000054477"/>
    </source>
</evidence>
<name>A0A0C9X5C5_9AGAR</name>